<feature type="coiled-coil region" evidence="1">
    <location>
        <begin position="125"/>
        <end position="177"/>
    </location>
</feature>
<keyword evidence="1" id="KW-0175">Coiled coil</keyword>
<protein>
    <submittedName>
        <fullName evidence="2">Uncharacterized protein</fullName>
    </submittedName>
</protein>
<sequence>ETQSAKDKGKGIFVEDPKPMKKKYQIAMDTEYARKLQEEEEYLAQAKDAQATDVKPKDAPAKRIQYIRRYHGYKKKPQSESEARKNMIAYLKNTEGFKMAFFKGKTYDQIRPIFQARFDANMRFLIKSKEEMEKEEEEIIKSINETPAQKAAKRRRLREQAKEAEDLKKQLEIVADEDDDVFVEATPIGTKVPVVNYEIVMINNKPRYKIFRVDDTHQLYTSFITLLKNFDREDLEDLWKIVEARFSTSKPTNFTDDYLLATLKNMFEKTDAQDVLWRSQ</sequence>
<evidence type="ECO:0000256" key="1">
    <source>
        <dbReference type="SAM" id="Coils"/>
    </source>
</evidence>
<organism evidence="2">
    <name type="scientific">Tanacetum cinerariifolium</name>
    <name type="common">Dalmatian daisy</name>
    <name type="synonym">Chrysanthemum cinerariifolium</name>
    <dbReference type="NCBI Taxonomy" id="118510"/>
    <lineage>
        <taxon>Eukaryota</taxon>
        <taxon>Viridiplantae</taxon>
        <taxon>Streptophyta</taxon>
        <taxon>Embryophyta</taxon>
        <taxon>Tracheophyta</taxon>
        <taxon>Spermatophyta</taxon>
        <taxon>Magnoliopsida</taxon>
        <taxon>eudicotyledons</taxon>
        <taxon>Gunneridae</taxon>
        <taxon>Pentapetalae</taxon>
        <taxon>asterids</taxon>
        <taxon>campanulids</taxon>
        <taxon>Asterales</taxon>
        <taxon>Asteraceae</taxon>
        <taxon>Asteroideae</taxon>
        <taxon>Anthemideae</taxon>
        <taxon>Anthemidinae</taxon>
        <taxon>Tanacetum</taxon>
    </lineage>
</organism>
<reference evidence="2" key="1">
    <citation type="journal article" date="2019" name="Sci. Rep.">
        <title>Draft genome of Tanacetum cinerariifolium, the natural source of mosquito coil.</title>
        <authorList>
            <person name="Yamashiro T."/>
            <person name="Shiraishi A."/>
            <person name="Satake H."/>
            <person name="Nakayama K."/>
        </authorList>
    </citation>
    <scope>NUCLEOTIDE SEQUENCE</scope>
</reference>
<dbReference type="EMBL" id="BKCJ011070199">
    <property type="protein sequence ID" value="GFC79368.1"/>
    <property type="molecule type" value="Genomic_DNA"/>
</dbReference>
<feature type="non-terminal residue" evidence="2">
    <location>
        <position position="280"/>
    </location>
</feature>
<proteinExistence type="predicted"/>
<gene>
    <name evidence="2" type="ORF">Tci_851338</name>
</gene>
<comment type="caution">
    <text evidence="2">The sequence shown here is derived from an EMBL/GenBank/DDBJ whole genome shotgun (WGS) entry which is preliminary data.</text>
</comment>
<accession>A0A699R1M8</accession>
<feature type="non-terminal residue" evidence="2">
    <location>
        <position position="1"/>
    </location>
</feature>
<evidence type="ECO:0000313" key="2">
    <source>
        <dbReference type="EMBL" id="GFC79368.1"/>
    </source>
</evidence>
<name>A0A699R1M8_TANCI</name>
<dbReference type="AlphaFoldDB" id="A0A699R1M8"/>